<sequence length="117" mass="13486">METEAKLMDTDEKFEHSFDPGFIADRYSSVEIALIDSEPVYMFRIRNTPSSGVGILVQEDSAVLRHLKVGDKLNLKYNPVAASDLPEYLKTEIKYITEYDQKRPNKHYLVNFAVIEK</sequence>
<evidence type="ECO:0000313" key="1">
    <source>
        <dbReference type="EMBL" id="MBC8363326.1"/>
    </source>
</evidence>
<evidence type="ECO:0000313" key="2">
    <source>
        <dbReference type="Proteomes" id="UP000603434"/>
    </source>
</evidence>
<gene>
    <name evidence="1" type="ORF">H8E23_18245</name>
</gene>
<name>A0A8J6NUB4_9BACT</name>
<evidence type="ECO:0008006" key="3">
    <source>
        <dbReference type="Google" id="ProtNLM"/>
    </source>
</evidence>
<reference evidence="1 2" key="1">
    <citation type="submission" date="2020-08" db="EMBL/GenBank/DDBJ databases">
        <title>Bridging the membrane lipid divide: bacteria of the FCB group superphylum have the potential to synthesize archaeal ether lipids.</title>
        <authorList>
            <person name="Villanueva L."/>
            <person name="Von Meijenfeldt F.A.B."/>
            <person name="Westbye A.B."/>
            <person name="Yadav S."/>
            <person name="Hopmans E.C."/>
            <person name="Dutilh B.E."/>
            <person name="Sinninghe Damste J.S."/>
        </authorList>
    </citation>
    <scope>NUCLEOTIDE SEQUENCE [LARGE SCALE GENOMIC DNA]</scope>
    <source>
        <strain evidence="1">NIOZ-UU30</strain>
    </source>
</reference>
<accession>A0A8J6NUB4</accession>
<proteinExistence type="predicted"/>
<comment type="caution">
    <text evidence="1">The sequence shown here is derived from an EMBL/GenBank/DDBJ whole genome shotgun (WGS) entry which is preliminary data.</text>
</comment>
<dbReference type="AlphaFoldDB" id="A0A8J6NUB4"/>
<dbReference type="Proteomes" id="UP000603434">
    <property type="component" value="Unassembled WGS sequence"/>
</dbReference>
<dbReference type="EMBL" id="JACNJH010000289">
    <property type="protein sequence ID" value="MBC8363326.1"/>
    <property type="molecule type" value="Genomic_DNA"/>
</dbReference>
<protein>
    <recommendedName>
        <fullName evidence="3">PilZ domain-containing protein</fullName>
    </recommendedName>
</protein>
<organism evidence="1 2">
    <name type="scientific">Candidatus Desulfatibia profunda</name>
    <dbReference type="NCBI Taxonomy" id="2841695"/>
    <lineage>
        <taxon>Bacteria</taxon>
        <taxon>Pseudomonadati</taxon>
        <taxon>Thermodesulfobacteriota</taxon>
        <taxon>Desulfobacteria</taxon>
        <taxon>Desulfobacterales</taxon>
        <taxon>Desulfobacterales incertae sedis</taxon>
        <taxon>Candidatus Desulfatibia</taxon>
    </lineage>
</organism>